<gene>
    <name evidence="1" type="ORF">OUZ56_018572</name>
</gene>
<dbReference type="Proteomes" id="UP001234178">
    <property type="component" value="Unassembled WGS sequence"/>
</dbReference>
<proteinExistence type="predicted"/>
<name>A0ABQ9Z9T8_9CRUS</name>
<keyword evidence="2" id="KW-1185">Reference proteome</keyword>
<evidence type="ECO:0000313" key="1">
    <source>
        <dbReference type="EMBL" id="KAK4009459.1"/>
    </source>
</evidence>
<organism evidence="1 2">
    <name type="scientific">Daphnia magna</name>
    <dbReference type="NCBI Taxonomy" id="35525"/>
    <lineage>
        <taxon>Eukaryota</taxon>
        <taxon>Metazoa</taxon>
        <taxon>Ecdysozoa</taxon>
        <taxon>Arthropoda</taxon>
        <taxon>Crustacea</taxon>
        <taxon>Branchiopoda</taxon>
        <taxon>Diplostraca</taxon>
        <taxon>Cladocera</taxon>
        <taxon>Anomopoda</taxon>
        <taxon>Daphniidae</taxon>
        <taxon>Daphnia</taxon>
    </lineage>
</organism>
<evidence type="ECO:0000313" key="2">
    <source>
        <dbReference type="Proteomes" id="UP001234178"/>
    </source>
</evidence>
<protein>
    <submittedName>
        <fullName evidence="1">Uncharacterized protein</fullName>
    </submittedName>
</protein>
<dbReference type="EMBL" id="JAOYFB010000003">
    <property type="protein sequence ID" value="KAK4009459.1"/>
    <property type="molecule type" value="Genomic_DNA"/>
</dbReference>
<comment type="caution">
    <text evidence="1">The sequence shown here is derived from an EMBL/GenBank/DDBJ whole genome shotgun (WGS) entry which is preliminary data.</text>
</comment>
<accession>A0ABQ9Z9T8</accession>
<reference evidence="1 2" key="1">
    <citation type="journal article" date="2023" name="Nucleic Acids Res.">
        <title>The hologenome of Daphnia magna reveals possible DNA methylation and microbiome-mediated evolution of the host genome.</title>
        <authorList>
            <person name="Chaturvedi A."/>
            <person name="Li X."/>
            <person name="Dhandapani V."/>
            <person name="Marshall H."/>
            <person name="Kissane S."/>
            <person name="Cuenca-Cambronero M."/>
            <person name="Asole G."/>
            <person name="Calvet F."/>
            <person name="Ruiz-Romero M."/>
            <person name="Marangio P."/>
            <person name="Guigo R."/>
            <person name="Rago D."/>
            <person name="Mirbahai L."/>
            <person name="Eastwood N."/>
            <person name="Colbourne J.K."/>
            <person name="Zhou J."/>
            <person name="Mallon E."/>
            <person name="Orsini L."/>
        </authorList>
    </citation>
    <scope>NUCLEOTIDE SEQUENCE [LARGE SCALE GENOMIC DNA]</scope>
    <source>
        <strain evidence="1">LRV0_1</strain>
    </source>
</reference>
<sequence>MTYHSLVTSIARRKKLESVPGCQGGGGAGERQRSIVHSSVDLQCVSYAGSHQQRGVGIPFVTGLAPYLGVSPDRQLFVEFNVNEARK</sequence>